<dbReference type="Pfam" id="PF13650">
    <property type="entry name" value="Asp_protease_2"/>
    <property type="match status" value="1"/>
</dbReference>
<dbReference type="Gene3D" id="2.40.70.10">
    <property type="entry name" value="Acid Proteases"/>
    <property type="match status" value="1"/>
</dbReference>
<dbReference type="Proteomes" id="UP000501534">
    <property type="component" value="Chromosome"/>
</dbReference>
<reference evidence="1 2" key="1">
    <citation type="submission" date="2020-04" db="EMBL/GenBank/DDBJ databases">
        <title>Usitatibacter rugosus gen. nov., sp. nov. and Usitatibacter palustris sp. nov., novel members of Usitatibacteraceae fam. nov. within the order Nitrosomonadales isolated from soil.</title>
        <authorList>
            <person name="Huber K.J."/>
            <person name="Neumann-Schaal M."/>
            <person name="Geppert A."/>
            <person name="Luckner M."/>
            <person name="Wanner G."/>
            <person name="Overmann J."/>
        </authorList>
    </citation>
    <scope>NUCLEOTIDE SEQUENCE [LARGE SCALE GENOMIC DNA]</scope>
    <source>
        <strain evidence="1 2">0125_3</strain>
    </source>
</reference>
<sequence>MRHAVFALAALLLAACHFPEPKVGLAGPLPLDLTYREARGGLVILTGRVDDREDVDFILDTGAPVSVLLDGKRTTKLGLDTRLAVPLGNPNNPATPTGVLRGDTRIAFNGVTLLGLTVVVIPEKSMPCSERFDEIGFAGVIGADLFRKFVVEIDPVAKRVRLHDPAKWQPSPGASIVPIAFRDGHPFTMVKVRLPSGDTVSEDMNIDIGMNGSISLVAGSHPAIVMPKDGKPGNSCFVNGARSEMIGAPLDVTLGTKSFRVEAPRYTEYLNAVSDKRGGTLGVKLFQGERLTIDYPGKRIVVG</sequence>
<organism evidence="1 2">
    <name type="scientific">Usitatibacter rugosus</name>
    <dbReference type="NCBI Taxonomy" id="2732067"/>
    <lineage>
        <taxon>Bacteria</taxon>
        <taxon>Pseudomonadati</taxon>
        <taxon>Pseudomonadota</taxon>
        <taxon>Betaproteobacteria</taxon>
        <taxon>Nitrosomonadales</taxon>
        <taxon>Usitatibacteraceae</taxon>
        <taxon>Usitatibacter</taxon>
    </lineage>
</organism>
<dbReference type="KEGG" id="uru:DSM104443_00568"/>
<name>A0A6M4GQA0_9PROT</name>
<evidence type="ECO:0000313" key="2">
    <source>
        <dbReference type="Proteomes" id="UP000501534"/>
    </source>
</evidence>
<keyword evidence="2" id="KW-1185">Reference proteome</keyword>
<dbReference type="AlphaFoldDB" id="A0A6M4GQA0"/>
<dbReference type="RefSeq" id="WP_171089291.1">
    <property type="nucleotide sequence ID" value="NZ_CP053069.1"/>
</dbReference>
<gene>
    <name evidence="1" type="ORF">DSM104443_00568</name>
</gene>
<protein>
    <recommendedName>
        <fullName evidence="3">Aspartyl protease</fullName>
    </recommendedName>
</protein>
<evidence type="ECO:0000313" key="1">
    <source>
        <dbReference type="EMBL" id="QJR09519.1"/>
    </source>
</evidence>
<accession>A0A6M4GQA0</accession>
<evidence type="ECO:0008006" key="3">
    <source>
        <dbReference type="Google" id="ProtNLM"/>
    </source>
</evidence>
<dbReference type="InterPro" id="IPR021109">
    <property type="entry name" value="Peptidase_aspartic_dom_sf"/>
</dbReference>
<dbReference type="PROSITE" id="PS51257">
    <property type="entry name" value="PROKAR_LIPOPROTEIN"/>
    <property type="match status" value="1"/>
</dbReference>
<dbReference type="EMBL" id="CP053069">
    <property type="protein sequence ID" value="QJR09519.1"/>
    <property type="molecule type" value="Genomic_DNA"/>
</dbReference>
<proteinExistence type="predicted"/>